<evidence type="ECO:0008006" key="3">
    <source>
        <dbReference type="Google" id="ProtNLM"/>
    </source>
</evidence>
<dbReference type="Proteomes" id="UP000252698">
    <property type="component" value="Chromosome"/>
</dbReference>
<evidence type="ECO:0000313" key="2">
    <source>
        <dbReference type="Proteomes" id="UP000252698"/>
    </source>
</evidence>
<organism evidence="1 2">
    <name type="scientific">Streptomyces atratus</name>
    <dbReference type="NCBI Taxonomy" id="1893"/>
    <lineage>
        <taxon>Bacteria</taxon>
        <taxon>Bacillati</taxon>
        <taxon>Actinomycetota</taxon>
        <taxon>Actinomycetes</taxon>
        <taxon>Kitasatosporales</taxon>
        <taxon>Streptomycetaceae</taxon>
        <taxon>Streptomyces</taxon>
    </lineage>
</organism>
<dbReference type="GO" id="GO:0004658">
    <property type="term" value="F:propionyl-CoA carboxylase activity"/>
    <property type="evidence" value="ECO:0007669"/>
    <property type="project" value="InterPro"/>
</dbReference>
<dbReference type="EMBL" id="CP027306">
    <property type="protein sequence ID" value="AXE81810.1"/>
    <property type="molecule type" value="Genomic_DNA"/>
</dbReference>
<dbReference type="RefSeq" id="WP_114248214.1">
    <property type="nucleotide sequence ID" value="NZ_CP027306.1"/>
</dbReference>
<proteinExistence type="predicted"/>
<protein>
    <recommendedName>
        <fullName evidence="3">Acyl-CoA carboxylase epsilon subunit</fullName>
    </recommendedName>
</protein>
<evidence type="ECO:0000313" key="1">
    <source>
        <dbReference type="EMBL" id="AXE81810.1"/>
    </source>
</evidence>
<dbReference type="KEGG" id="sata:C5746_38240"/>
<dbReference type="GO" id="GO:0003989">
    <property type="term" value="F:acetyl-CoA carboxylase activity"/>
    <property type="evidence" value="ECO:0007669"/>
    <property type="project" value="InterPro"/>
</dbReference>
<accession>A0A2Z5JMZ1</accession>
<gene>
    <name evidence="1" type="ORF">C5746_38240</name>
</gene>
<dbReference type="AlphaFoldDB" id="A0A2Z5JMZ1"/>
<name>A0A2Z5JMZ1_STRAR</name>
<dbReference type="Pfam" id="PF13822">
    <property type="entry name" value="ACC_epsilon"/>
    <property type="match status" value="1"/>
</dbReference>
<dbReference type="InterPro" id="IPR032716">
    <property type="entry name" value="ACC_epsilon"/>
</dbReference>
<sequence>MTASLDLPPEAPRPVPHGPALRFVSGTPSAEEIAAVTAALMSLRRASTAGAEDRPAAAPRWTAPIHYRSPGSWAAR</sequence>
<dbReference type="GeneID" id="95524156"/>
<reference evidence="1 2" key="1">
    <citation type="journal article" date="2018" name="Front. Microbiol.">
        <title>Genome Sequencing of Streptomyces atratus SCSIOZH16 and Activation Production of Nocardamine via Metabolic Engineering.</title>
        <authorList>
            <person name="Li Y."/>
            <person name="Zhang C."/>
            <person name="Liu C."/>
            <person name="Ju J."/>
            <person name="Ma J."/>
        </authorList>
    </citation>
    <scope>NUCLEOTIDE SEQUENCE [LARGE SCALE GENOMIC DNA]</scope>
    <source>
        <strain evidence="1 2">SCSIO_ZH16</strain>
    </source>
</reference>